<protein>
    <submittedName>
        <fullName evidence="1">Unnamed protein product</fullName>
    </submittedName>
</protein>
<proteinExistence type="predicted"/>
<evidence type="ECO:0000313" key="1">
    <source>
        <dbReference type="EMBL" id="GMF55424.1"/>
    </source>
</evidence>
<dbReference type="OrthoDB" id="123529at2759"/>
<dbReference type="AlphaFoldDB" id="A0A9W7D3F0"/>
<evidence type="ECO:0000313" key="2">
    <source>
        <dbReference type="Proteomes" id="UP001165121"/>
    </source>
</evidence>
<name>A0A9W7D3F0_9STRA</name>
<accession>A0A9W7D3F0</accession>
<reference evidence="1" key="1">
    <citation type="submission" date="2023-04" db="EMBL/GenBank/DDBJ databases">
        <title>Phytophthora fragariaefolia NBRC 109709.</title>
        <authorList>
            <person name="Ichikawa N."/>
            <person name="Sato H."/>
            <person name="Tonouchi N."/>
        </authorList>
    </citation>
    <scope>NUCLEOTIDE SEQUENCE</scope>
    <source>
        <strain evidence="1">NBRC 109709</strain>
    </source>
</reference>
<organism evidence="1 2">
    <name type="scientific">Phytophthora fragariaefolia</name>
    <dbReference type="NCBI Taxonomy" id="1490495"/>
    <lineage>
        <taxon>Eukaryota</taxon>
        <taxon>Sar</taxon>
        <taxon>Stramenopiles</taxon>
        <taxon>Oomycota</taxon>
        <taxon>Peronosporomycetes</taxon>
        <taxon>Peronosporales</taxon>
        <taxon>Peronosporaceae</taxon>
        <taxon>Phytophthora</taxon>
    </lineage>
</organism>
<gene>
    <name evidence="1" type="ORF">Pfra01_002334500</name>
</gene>
<comment type="caution">
    <text evidence="1">The sequence shown here is derived from an EMBL/GenBank/DDBJ whole genome shotgun (WGS) entry which is preliminary data.</text>
</comment>
<keyword evidence="2" id="KW-1185">Reference proteome</keyword>
<sequence>MLINRAYSDSVYGFSGVWQAVLGLDGRAILQSTYCLPTTTNPNVLATMATSIALDGSSSDLARQFYYRAKAGDATVGKVTINAVPDAVQNRLTTLKLDWSKLPGVAQYALLWDSGYAVNVKNDAVQMWTLGDNNMSSLALTLDEFEAADCTPTNCTQPDNTTLYANLYCNGAQMNNAVKCIVEEFDDGGKFNAAMWAIGGNPDVAPQPRMVRHEWVDGGSGIQYFHEWRLWLTRVPVPHDRQPHGG</sequence>
<dbReference type="Proteomes" id="UP001165121">
    <property type="component" value="Unassembled WGS sequence"/>
</dbReference>
<dbReference type="EMBL" id="BSXT01003719">
    <property type="protein sequence ID" value="GMF55424.1"/>
    <property type="molecule type" value="Genomic_DNA"/>
</dbReference>